<gene>
    <name evidence="2" type="ORF">MAR_022158</name>
</gene>
<feature type="region of interest" description="Disordered" evidence="1">
    <location>
        <begin position="264"/>
        <end position="290"/>
    </location>
</feature>
<proteinExistence type="predicted"/>
<dbReference type="EMBL" id="CP111014">
    <property type="protein sequence ID" value="WAQ97785.1"/>
    <property type="molecule type" value="Genomic_DNA"/>
</dbReference>
<sequence length="347" mass="37563">MYCDKVVNGSLPTAFSAAISCPPLNSYRPLEAHGSYHQQAGNTSLFLHTGGKKGSPGRGGTPSALNSSRPLGKSFSRMVIVDAELVGSILAPLVLVLPPTPSSVLVLKHTFDLSPASNTICPVYSTKSSAAMTACEPIIWYTAHVTITLPSSPRCLATVHMTLADSVIVRMAELSTSDTVAPPFPWSSLMVNTSLLSSSVSCTAATSILPSLWPSIYVAYPDIEVDGARFMGHDHMMPQRVFDVPHKHLQFNVNVLPTRVTAEGDTMCPGSRPSESWYDHEGRGNGSQKQEVIHRTKINLIPRGQGPADLDSSKLTHCPSHWYRGNLINSTLALICGREFEMKLFYN</sequence>
<protein>
    <submittedName>
        <fullName evidence="2">Uncharacterized protein</fullName>
    </submittedName>
</protein>
<name>A0ABY7DM73_MYAAR</name>
<organism evidence="2 3">
    <name type="scientific">Mya arenaria</name>
    <name type="common">Soft-shell clam</name>
    <dbReference type="NCBI Taxonomy" id="6604"/>
    <lineage>
        <taxon>Eukaryota</taxon>
        <taxon>Metazoa</taxon>
        <taxon>Spiralia</taxon>
        <taxon>Lophotrochozoa</taxon>
        <taxon>Mollusca</taxon>
        <taxon>Bivalvia</taxon>
        <taxon>Autobranchia</taxon>
        <taxon>Heteroconchia</taxon>
        <taxon>Euheterodonta</taxon>
        <taxon>Imparidentia</taxon>
        <taxon>Neoheterodontei</taxon>
        <taxon>Myida</taxon>
        <taxon>Myoidea</taxon>
        <taxon>Myidae</taxon>
        <taxon>Mya</taxon>
    </lineage>
</organism>
<feature type="region of interest" description="Disordered" evidence="1">
    <location>
        <begin position="47"/>
        <end position="69"/>
    </location>
</feature>
<evidence type="ECO:0000313" key="2">
    <source>
        <dbReference type="EMBL" id="WAQ97785.1"/>
    </source>
</evidence>
<dbReference type="PROSITE" id="PS51257">
    <property type="entry name" value="PROKAR_LIPOPROTEIN"/>
    <property type="match status" value="1"/>
</dbReference>
<evidence type="ECO:0000313" key="3">
    <source>
        <dbReference type="Proteomes" id="UP001164746"/>
    </source>
</evidence>
<accession>A0ABY7DM73</accession>
<keyword evidence="3" id="KW-1185">Reference proteome</keyword>
<reference evidence="2" key="1">
    <citation type="submission" date="2022-11" db="EMBL/GenBank/DDBJ databases">
        <title>Centuries of genome instability and evolution in soft-shell clam transmissible cancer (bioRxiv).</title>
        <authorList>
            <person name="Hart S.F.M."/>
            <person name="Yonemitsu M.A."/>
            <person name="Giersch R.M."/>
            <person name="Beal B.F."/>
            <person name="Arriagada G."/>
            <person name="Davis B.W."/>
            <person name="Ostrander E.A."/>
            <person name="Goff S.P."/>
            <person name="Metzger M.J."/>
        </authorList>
    </citation>
    <scope>NUCLEOTIDE SEQUENCE</scope>
    <source>
        <strain evidence="2">MELC-2E11</strain>
        <tissue evidence="2">Siphon/mantle</tissue>
    </source>
</reference>
<dbReference type="Proteomes" id="UP001164746">
    <property type="component" value="Chromosome 3"/>
</dbReference>
<evidence type="ECO:0000256" key="1">
    <source>
        <dbReference type="SAM" id="MobiDB-lite"/>
    </source>
</evidence>